<keyword evidence="2" id="KW-1185">Reference proteome</keyword>
<gene>
    <name evidence="1" type="ORF">CD30_15905</name>
</gene>
<evidence type="ECO:0000313" key="1">
    <source>
        <dbReference type="EMBL" id="KGR89639.1"/>
    </source>
</evidence>
<dbReference type="Proteomes" id="UP000030595">
    <property type="component" value="Unassembled WGS sequence"/>
</dbReference>
<protein>
    <submittedName>
        <fullName evidence="1">Uncharacterized protein</fullName>
    </submittedName>
</protein>
<accession>A0A0A3IXY0</accession>
<evidence type="ECO:0000313" key="2">
    <source>
        <dbReference type="Proteomes" id="UP000030595"/>
    </source>
</evidence>
<comment type="caution">
    <text evidence="1">The sequence shown here is derived from an EMBL/GenBank/DDBJ whole genome shotgun (WGS) entry which is preliminary data.</text>
</comment>
<sequence length="74" mass="8740">MHKRNAIFKNRVTFAMKSAQMQWNSQGKGNFRNEKCPNTMKFSVKRELSQWKVPKRNAIFKEKGTFAMESAQKQ</sequence>
<proteinExistence type="predicted"/>
<organism evidence="1 2">
    <name type="scientific">Ureibacillus massiliensis 4400831 = CIP 108448 = CCUG 49529</name>
    <dbReference type="NCBI Taxonomy" id="1211035"/>
    <lineage>
        <taxon>Bacteria</taxon>
        <taxon>Bacillati</taxon>
        <taxon>Bacillota</taxon>
        <taxon>Bacilli</taxon>
        <taxon>Bacillales</taxon>
        <taxon>Caryophanaceae</taxon>
        <taxon>Ureibacillus</taxon>
    </lineage>
</organism>
<name>A0A0A3IXY0_9BACL</name>
<reference evidence="1 2" key="1">
    <citation type="submission" date="2014-02" db="EMBL/GenBank/DDBJ databases">
        <title>Draft genome sequence of Lysinibacillus massiliensis CCUG 49529.</title>
        <authorList>
            <person name="Zhang F."/>
            <person name="Wang G."/>
            <person name="Zhang L."/>
        </authorList>
    </citation>
    <scope>NUCLEOTIDE SEQUENCE [LARGE SCALE GENOMIC DNA]</scope>
    <source>
        <strain evidence="1 2">CCUG 49529</strain>
    </source>
</reference>
<dbReference type="EMBL" id="JPVQ01000038">
    <property type="protein sequence ID" value="KGR89639.1"/>
    <property type="molecule type" value="Genomic_DNA"/>
</dbReference>
<dbReference type="AlphaFoldDB" id="A0A0A3IXY0"/>